<dbReference type="SMART" id="SM00799">
    <property type="entry name" value="DENN"/>
    <property type="match status" value="1"/>
</dbReference>
<dbReference type="SMART" id="SM00801">
    <property type="entry name" value="dDENN"/>
    <property type="match status" value="1"/>
</dbReference>
<feature type="compositionally biased region" description="Basic and acidic residues" evidence="1">
    <location>
        <begin position="1677"/>
        <end position="1691"/>
    </location>
</feature>
<dbReference type="GO" id="GO:0032483">
    <property type="term" value="P:regulation of Rab protein signal transduction"/>
    <property type="evidence" value="ECO:0007669"/>
    <property type="project" value="TreeGrafter"/>
</dbReference>
<feature type="region of interest" description="Disordered" evidence="1">
    <location>
        <begin position="1313"/>
        <end position="1373"/>
    </location>
</feature>
<feature type="region of interest" description="Disordered" evidence="1">
    <location>
        <begin position="58"/>
        <end position="102"/>
    </location>
</feature>
<sequence length="2113" mass="234209">MGDLSQSKSHDTSASSSNGNGAASSTNSKKNNRSKKRRGGVADYFTILGVGDDLLWKHSQKQREQQQQQEMMLQQQQEGGEESNDAPPNQSQQQQQEDPNQEDQAALMERFYREIIDVSILTHRERFVHHPPASVAPASSILLTPSIDTDVHTVDSLASSRVRHHAQPQQPPSIMPSPSSHSEATTVATTIISASDATYKHGHTNSLPPSEIDGFAILAKTNPPQKNLHQNMHHAQWSPNNNGPSPMAGAGPALSTSFSQGTILDHTTSSSFPWNQPANRQHQQQNNDSYIFDANLDASGGLRDQVYSTILQWEEAASELNQGSTASVSSSAASLKGLRRKVESSWKRWNGNHHNQHHYSIRHNARHHHHHSLKFYLGYKRRTPDKDHVPAVADLKLFYVRLPREATLRPPHVNVMPTTPPGSSTGLAGRVAAAAGHVLFRSQQQDADPEGSHHHHQQEDFERVDLGTAVPLPDGYDRWSFPEAFKVVYVPRSTNNNSNSEAHDGVLRQKTVLLASPSHGQRRREAAAGAQEEDTQQPPQYPDIASMNSSADEAVEAYVAGSFSAPNSPVQPQPDASPTKRQAGDTSTKEPKPFVPKLFTDIPSEEEQHEEAQQQHHHPFYHAEEKWWYVPILAVRHQRTGEEERYHEDPGIIDLAVSFCDKAGMAVLPQEQIDYSDDIMMEDDDEEFSLLSSTGWLVARKGDNSSIPHPGELVGTVQSKKNSFVKEVKKSLGSPAILVKRNCPIGFADMAFATKVLDRFPLKNYKGLPLPEEELPMFCYPTGCRLYRAKFCDAPLPEYYGFVVKNERGDSIYVSCVSFMEPLTRKKVAQLSEMSEKRRRTCLAHRRYCEKVERRKRRMQGGLYCSDDAELISQEEEEKFVQFDEDEEDDNESDNGILTSFDSMTTFENKTICLVSRYPFWTAFRRFLSHLHILSGSSSDLPLERCLSHLLLTVPVPKPGGPNVVVPLPALNQPMIMSLPPSKDFPLMDLPYQRLVACLDVSTIVTIVLGLLALERKVIVMSSRPSLVLDACELLRSLLFPFELCAPYVPRLTEPFMSCLEFPGAIFVGIHDDGCPDGLAATVRKTPPEDSIFVDLDSGSMDCSGNRFEVLTGAWQVMPPGARSMLVSELETLCRDADIIPGQEPLDSLVDSAFDASLPPGLVEADDFDLMPEHHESREALDDRAIRDAFLRFFCSVLRGYERFLVVPDADFLISGNEWFDTQAFLASAPKENMAYLNSLVSTQLFQSFIQRRTEDSDVHCLMFDECLTEYHSSPVPYGRLGGDVETVVSPDQTQPHMLYSLLVDQSAAAPYNESSSARPNLHDQSMLSTDRSSVEETSRFDADSDIDSGSYPFAKPSLSGATDLSGSRRDPRDISEVASLKNAESIVTATGDIVTAPPRAGLPAGVQFIYCVEGNPCFPHRLNKGLFLPREPDSWLVEMSKKAPNPSLARSEREIEEANRRKKAATTHRGFHTQKRCQWQLPKLMGSHFLGAWLLCVPSQVSQADLSPDQQSRYLLRALGALRILRHKQRIVPDEAAYRALIVACGRTTSDRRVELVKLFGLLRSDGIFPSAVTLGQYTRALAEGYSKRAAAELPESDGIGVEVSESMSMVRGSGMSRRSSTSGLGANFDSSLFAMDGNLGELESAGRRWRQKYSPSSERPGNPKSPNAGPQKAPPSDRKKASSAADERYRKRHRSWLPVVVSSSFVPSNIGMRSSATSLQDVGSEGVRLVALWSRTCACDSCGYIPLEEEVQAGWDSLGGDSDAAAVGCPRCGYMIIPMLGYREMSLEEALELNDPSPQNINDADFAGLPPQVGPYIDPGKKGCSFVTYISPATLRCALERYIDEMGEEVLSRERLKELDPEVFYNLFWYCARFNLPLPLPIIGDSSPKHFIAFAAWERTAAERGCHSGAKILSGLFASSLDHQALDVSGEVGAIDPFDDFPLLSRYNLQGFHTSVWDHQDLSEILVSLVTVCDSDRRDFKVVVECVLRCNQRRREAFGVGDSGSDVGAPVDVQAATDGALSPSVELDCYKTILYLAKYQCTTAFHTFFPAVAKPCKGYHFWCAIGTPLPIFDRLLREAVKRVNSKENTFAPIPDLSDVALGFRCVFGHLI</sequence>
<dbReference type="InterPro" id="IPR037516">
    <property type="entry name" value="Tripartite_DENN"/>
</dbReference>
<evidence type="ECO:0000313" key="4">
    <source>
        <dbReference type="Proteomes" id="UP001153069"/>
    </source>
</evidence>
<dbReference type="Gene3D" id="3.30.450.200">
    <property type="match status" value="1"/>
</dbReference>
<dbReference type="GO" id="GO:0031410">
    <property type="term" value="C:cytoplasmic vesicle"/>
    <property type="evidence" value="ECO:0007669"/>
    <property type="project" value="TreeGrafter"/>
</dbReference>
<name>A0A9N8DCD0_9STRA</name>
<dbReference type="PANTHER" id="PTHR12296:SF21">
    <property type="entry name" value="DENN DOMAIN-CONTAINING PROTEIN 3"/>
    <property type="match status" value="1"/>
</dbReference>
<dbReference type="InterPro" id="IPR005113">
    <property type="entry name" value="uDENN_dom"/>
</dbReference>
<feature type="compositionally biased region" description="Low complexity" evidence="1">
    <location>
        <begin position="176"/>
        <end position="185"/>
    </location>
</feature>
<evidence type="ECO:0000313" key="3">
    <source>
        <dbReference type="EMBL" id="CAB9500597.1"/>
    </source>
</evidence>
<evidence type="ECO:0000256" key="1">
    <source>
        <dbReference type="SAM" id="MobiDB-lite"/>
    </source>
</evidence>
<reference evidence="3" key="1">
    <citation type="submission" date="2020-06" db="EMBL/GenBank/DDBJ databases">
        <authorList>
            <consortium name="Plant Systems Biology data submission"/>
        </authorList>
    </citation>
    <scope>NUCLEOTIDE SEQUENCE</scope>
    <source>
        <strain evidence="3">D6</strain>
    </source>
</reference>
<dbReference type="InterPro" id="IPR051696">
    <property type="entry name" value="DENN_Domain_GEFs"/>
</dbReference>
<feature type="compositionally biased region" description="Low complexity" evidence="1">
    <location>
        <begin position="65"/>
        <end position="78"/>
    </location>
</feature>
<feature type="compositionally biased region" description="Low complexity" evidence="1">
    <location>
        <begin position="85"/>
        <end position="102"/>
    </location>
</feature>
<feature type="region of interest" description="Disordered" evidence="1">
    <location>
        <begin position="514"/>
        <end position="546"/>
    </location>
</feature>
<feature type="region of interest" description="Disordered" evidence="1">
    <location>
        <begin position="563"/>
        <end position="597"/>
    </location>
</feature>
<dbReference type="InterPro" id="IPR001194">
    <property type="entry name" value="cDENN_dom"/>
</dbReference>
<dbReference type="Pfam" id="PF03456">
    <property type="entry name" value="uDENN"/>
    <property type="match status" value="1"/>
</dbReference>
<dbReference type="InterPro" id="IPR043153">
    <property type="entry name" value="DENN_C"/>
</dbReference>
<feature type="domain" description="UDENN" evidence="2">
    <location>
        <begin position="734"/>
        <end position="1260"/>
    </location>
</feature>
<dbReference type="PANTHER" id="PTHR12296">
    <property type="entry name" value="DENN DOMAIN-CONTAINING PROTEIN 4"/>
    <property type="match status" value="1"/>
</dbReference>
<gene>
    <name evidence="3" type="ORF">SEMRO_87_G046160.1</name>
</gene>
<feature type="compositionally biased region" description="Polar residues" evidence="1">
    <location>
        <begin position="1313"/>
        <end position="1332"/>
    </location>
</feature>
<feature type="region of interest" description="Disordered" evidence="1">
    <location>
        <begin position="443"/>
        <end position="465"/>
    </location>
</feature>
<dbReference type="PROSITE" id="PS50211">
    <property type="entry name" value="DENN"/>
    <property type="match status" value="1"/>
</dbReference>
<feature type="region of interest" description="Disordered" evidence="1">
    <location>
        <begin position="1"/>
        <end position="43"/>
    </location>
</feature>
<dbReference type="Pfam" id="PF02141">
    <property type="entry name" value="DENN"/>
    <property type="match status" value="1"/>
</dbReference>
<dbReference type="OrthoDB" id="6019893at2759"/>
<dbReference type="Gene3D" id="3.40.50.11500">
    <property type="match status" value="1"/>
</dbReference>
<feature type="compositionally biased region" description="Low complexity" evidence="1">
    <location>
        <begin position="12"/>
        <end position="29"/>
    </location>
</feature>
<dbReference type="InterPro" id="IPR005112">
    <property type="entry name" value="dDENN_dom"/>
</dbReference>
<proteinExistence type="predicted"/>
<dbReference type="EMBL" id="CAICTM010000086">
    <property type="protein sequence ID" value="CAB9500597.1"/>
    <property type="molecule type" value="Genomic_DNA"/>
</dbReference>
<protein>
    <submittedName>
        <fullName evidence="3">DENN domain-containing protein 4C</fullName>
    </submittedName>
</protein>
<organism evidence="3 4">
    <name type="scientific">Seminavis robusta</name>
    <dbReference type="NCBI Taxonomy" id="568900"/>
    <lineage>
        <taxon>Eukaryota</taxon>
        <taxon>Sar</taxon>
        <taxon>Stramenopiles</taxon>
        <taxon>Ochrophyta</taxon>
        <taxon>Bacillariophyta</taxon>
        <taxon>Bacillariophyceae</taxon>
        <taxon>Bacillariophycidae</taxon>
        <taxon>Naviculales</taxon>
        <taxon>Naviculaceae</taxon>
        <taxon>Seminavis</taxon>
    </lineage>
</organism>
<feature type="compositionally biased region" description="Basic residues" evidence="1">
    <location>
        <begin position="30"/>
        <end position="39"/>
    </location>
</feature>
<comment type="caution">
    <text evidence="3">The sequence shown here is derived from an EMBL/GenBank/DDBJ whole genome shotgun (WGS) entry which is preliminary data.</text>
</comment>
<dbReference type="Proteomes" id="UP001153069">
    <property type="component" value="Unassembled WGS sequence"/>
</dbReference>
<feature type="region of interest" description="Disordered" evidence="1">
    <location>
        <begin position="166"/>
        <end position="185"/>
    </location>
</feature>
<feature type="compositionally biased region" description="Polar residues" evidence="1">
    <location>
        <begin position="564"/>
        <end position="586"/>
    </location>
</feature>
<accession>A0A9N8DCD0</accession>
<keyword evidence="4" id="KW-1185">Reference proteome</keyword>
<feature type="region of interest" description="Disordered" evidence="1">
    <location>
        <begin position="1647"/>
        <end position="1692"/>
    </location>
</feature>
<feature type="compositionally biased region" description="Basic and acidic residues" evidence="1">
    <location>
        <begin position="1333"/>
        <end position="1343"/>
    </location>
</feature>
<evidence type="ECO:0000259" key="2">
    <source>
        <dbReference type="PROSITE" id="PS50211"/>
    </source>
</evidence>
<dbReference type="Pfam" id="PF03455">
    <property type="entry name" value="dDENN"/>
    <property type="match status" value="1"/>
</dbReference>